<evidence type="ECO:0000313" key="2">
    <source>
        <dbReference type="EMBL" id="MEX5730019.1"/>
    </source>
</evidence>
<proteinExistence type="predicted"/>
<gene>
    <name evidence="2" type="ORF">Ga0609869_003372</name>
</gene>
<name>A0ABV3XXI7_9RHOB</name>
<keyword evidence="1" id="KW-0812">Transmembrane</keyword>
<sequence>MAESLEEMAEAVSARLGQKLGARGAGLEARLRHAGRRLPRSRRRDGAALAEALKRADHPRLSRQVDMARLRQARNRLVAYLDGIDMADRRKGAALGVLAGLAVNLLLLGAALAGFLAWRGGV</sequence>
<dbReference type="RefSeq" id="WP_125403673.1">
    <property type="nucleotide sequence ID" value="NZ_JBEHHI010000003.1"/>
</dbReference>
<keyword evidence="1" id="KW-1133">Transmembrane helix</keyword>
<evidence type="ECO:0000313" key="3">
    <source>
        <dbReference type="Proteomes" id="UP001560019"/>
    </source>
</evidence>
<accession>A0ABV3XXI7</accession>
<feature type="transmembrane region" description="Helical" evidence="1">
    <location>
        <begin position="93"/>
        <end position="118"/>
    </location>
</feature>
<evidence type="ECO:0008006" key="4">
    <source>
        <dbReference type="Google" id="ProtNLM"/>
    </source>
</evidence>
<evidence type="ECO:0000256" key="1">
    <source>
        <dbReference type="SAM" id="Phobius"/>
    </source>
</evidence>
<dbReference type="EMBL" id="JBEHHI010000003">
    <property type="protein sequence ID" value="MEX5730019.1"/>
    <property type="molecule type" value="Genomic_DNA"/>
</dbReference>
<dbReference type="Proteomes" id="UP001560019">
    <property type="component" value="Unassembled WGS sequence"/>
</dbReference>
<keyword evidence="1" id="KW-0472">Membrane</keyword>
<protein>
    <recommendedName>
        <fullName evidence="4">DUF3618 domain-containing protein</fullName>
    </recommendedName>
</protein>
<comment type="caution">
    <text evidence="2">The sequence shown here is derived from an EMBL/GenBank/DDBJ whole genome shotgun (WGS) entry which is preliminary data.</text>
</comment>
<reference evidence="2 3" key="1">
    <citation type="submission" date="2024-06" db="EMBL/GenBank/DDBJ databases">
        <title>Genome of Rhodovulum iodosum, a marine photoferrotroph.</title>
        <authorList>
            <person name="Bianchini G."/>
            <person name="Nikeleit V."/>
            <person name="Kappler A."/>
            <person name="Bryce C."/>
            <person name="Sanchez-Baracaldo P."/>
        </authorList>
    </citation>
    <scope>NUCLEOTIDE SEQUENCE [LARGE SCALE GENOMIC DNA]</scope>
    <source>
        <strain evidence="2 3">UT/N1</strain>
    </source>
</reference>
<organism evidence="2 3">
    <name type="scientific">Rhodovulum iodosum</name>
    <dbReference type="NCBI Taxonomy" id="68291"/>
    <lineage>
        <taxon>Bacteria</taxon>
        <taxon>Pseudomonadati</taxon>
        <taxon>Pseudomonadota</taxon>
        <taxon>Alphaproteobacteria</taxon>
        <taxon>Rhodobacterales</taxon>
        <taxon>Paracoccaceae</taxon>
        <taxon>Rhodovulum</taxon>
    </lineage>
</organism>
<keyword evidence="3" id="KW-1185">Reference proteome</keyword>